<proteinExistence type="predicted"/>
<evidence type="ECO:0000313" key="2">
    <source>
        <dbReference type="Proteomes" id="UP001603857"/>
    </source>
</evidence>
<keyword evidence="2" id="KW-1185">Reference proteome</keyword>
<protein>
    <submittedName>
        <fullName evidence="1">Uncharacterized protein</fullName>
    </submittedName>
</protein>
<dbReference type="EMBL" id="JBGMDY010000005">
    <property type="protein sequence ID" value="KAL2333661.1"/>
    <property type="molecule type" value="Genomic_DNA"/>
</dbReference>
<organism evidence="1 2">
    <name type="scientific">Flemingia macrophylla</name>
    <dbReference type="NCBI Taxonomy" id="520843"/>
    <lineage>
        <taxon>Eukaryota</taxon>
        <taxon>Viridiplantae</taxon>
        <taxon>Streptophyta</taxon>
        <taxon>Embryophyta</taxon>
        <taxon>Tracheophyta</taxon>
        <taxon>Spermatophyta</taxon>
        <taxon>Magnoliopsida</taxon>
        <taxon>eudicotyledons</taxon>
        <taxon>Gunneridae</taxon>
        <taxon>Pentapetalae</taxon>
        <taxon>rosids</taxon>
        <taxon>fabids</taxon>
        <taxon>Fabales</taxon>
        <taxon>Fabaceae</taxon>
        <taxon>Papilionoideae</taxon>
        <taxon>50 kb inversion clade</taxon>
        <taxon>NPAAA clade</taxon>
        <taxon>indigoferoid/millettioid clade</taxon>
        <taxon>Phaseoleae</taxon>
        <taxon>Flemingia</taxon>
    </lineage>
</organism>
<gene>
    <name evidence="1" type="ORF">Fmac_014874</name>
</gene>
<dbReference type="AlphaFoldDB" id="A0ABD1MD03"/>
<dbReference type="Proteomes" id="UP001603857">
    <property type="component" value="Unassembled WGS sequence"/>
</dbReference>
<accession>A0ABD1MD03</accession>
<reference evidence="1 2" key="1">
    <citation type="submission" date="2024-08" db="EMBL/GenBank/DDBJ databases">
        <title>Insights into the chromosomal genome structure of Flemingia macrophylla.</title>
        <authorList>
            <person name="Ding Y."/>
            <person name="Zhao Y."/>
            <person name="Bi W."/>
            <person name="Wu M."/>
            <person name="Zhao G."/>
            <person name="Gong Y."/>
            <person name="Li W."/>
            <person name="Zhang P."/>
        </authorList>
    </citation>
    <scope>NUCLEOTIDE SEQUENCE [LARGE SCALE GENOMIC DNA]</scope>
    <source>
        <strain evidence="1">DYQJB</strain>
        <tissue evidence="1">Leaf</tissue>
    </source>
</reference>
<comment type="caution">
    <text evidence="1">The sequence shown here is derived from an EMBL/GenBank/DDBJ whole genome shotgun (WGS) entry which is preliminary data.</text>
</comment>
<sequence length="75" mass="8660">MAMEKWGLWLGFWEKQKCKLQPTIRTEDGFLELAHPRGIAILCPVHCSRCVAQGIRGISYLRCPTSMYVFQCWLG</sequence>
<name>A0ABD1MD03_9FABA</name>
<evidence type="ECO:0000313" key="1">
    <source>
        <dbReference type="EMBL" id="KAL2333661.1"/>
    </source>
</evidence>